<keyword evidence="4" id="KW-1185">Reference proteome</keyword>
<organism evidence="3 4">
    <name type="scientific">Nocardioides yefusunii</name>
    <dbReference type="NCBI Taxonomy" id="2500546"/>
    <lineage>
        <taxon>Bacteria</taxon>
        <taxon>Bacillati</taxon>
        <taxon>Actinomycetota</taxon>
        <taxon>Actinomycetes</taxon>
        <taxon>Propionibacteriales</taxon>
        <taxon>Nocardioidaceae</taxon>
        <taxon>Nocardioides</taxon>
    </lineage>
</organism>
<name>A0ABW1R207_9ACTN</name>
<keyword evidence="1 3" id="KW-0378">Hydrolase</keyword>
<gene>
    <name evidence="3" type="ORF">ACFPWU_14650</name>
</gene>
<protein>
    <submittedName>
        <fullName evidence="3">Nitrilase-related carbon-nitrogen hydrolase</fullName>
    </submittedName>
</protein>
<sequence length="343" mass="37598">MTTPDVAAGAVAPGRYEVAPLGKDAWTLGVAQSRIHPAANKEEMDDNLAHMLHLIDNAYHYGAGPDLLLFHEFPISGWDLWTREEALERCITLDGPEIAAIAAKAKQYKAHIAFGAYVKDPDWPGHVLSLTNLMGPDGELIASHWKARNVRGLFPHFELFTTTIYDVLDEYVAKYGADAVLPVAKTSLGNISLSSTQLEPDLMRALAIKGAEVILRTASGSFTEVDVASTALHNKVYVAIANNALLLRKGPYFEDTGAGGSAIFGPDGKAIVRAEGKHEALIQARIPIAEFRARHLQPDIHWDLYRDVYAGYVSRFPPNLFAEVQPASLYETAEHVGAFDRWK</sequence>
<dbReference type="PANTHER" id="PTHR43674:SF16">
    <property type="entry name" value="CARBON-NITROGEN FAMILY, PUTATIVE (AFU_ORTHOLOGUE AFUA_5G02350)-RELATED"/>
    <property type="match status" value="1"/>
</dbReference>
<dbReference type="EMBL" id="JBHSQI010000009">
    <property type="protein sequence ID" value="MFC6154904.1"/>
    <property type="molecule type" value="Genomic_DNA"/>
</dbReference>
<dbReference type="Proteomes" id="UP001596098">
    <property type="component" value="Unassembled WGS sequence"/>
</dbReference>
<dbReference type="SUPFAM" id="SSF56317">
    <property type="entry name" value="Carbon-nitrogen hydrolase"/>
    <property type="match status" value="1"/>
</dbReference>
<evidence type="ECO:0000259" key="2">
    <source>
        <dbReference type="PROSITE" id="PS50263"/>
    </source>
</evidence>
<dbReference type="InterPro" id="IPR003010">
    <property type="entry name" value="C-N_Hydrolase"/>
</dbReference>
<dbReference type="Gene3D" id="3.60.110.10">
    <property type="entry name" value="Carbon-nitrogen hydrolase"/>
    <property type="match status" value="1"/>
</dbReference>
<dbReference type="InterPro" id="IPR050345">
    <property type="entry name" value="Aliph_Amidase/BUP"/>
</dbReference>
<accession>A0ABW1R207</accession>
<evidence type="ECO:0000313" key="4">
    <source>
        <dbReference type="Proteomes" id="UP001596098"/>
    </source>
</evidence>
<evidence type="ECO:0000256" key="1">
    <source>
        <dbReference type="ARBA" id="ARBA00022801"/>
    </source>
</evidence>
<proteinExistence type="predicted"/>
<dbReference type="RefSeq" id="WP_128222001.1">
    <property type="nucleotide sequence ID" value="NZ_CP034929.1"/>
</dbReference>
<dbReference type="Pfam" id="PF00795">
    <property type="entry name" value="CN_hydrolase"/>
    <property type="match status" value="1"/>
</dbReference>
<dbReference type="PANTHER" id="PTHR43674">
    <property type="entry name" value="NITRILASE C965.09-RELATED"/>
    <property type="match status" value="1"/>
</dbReference>
<dbReference type="InterPro" id="IPR036526">
    <property type="entry name" value="C-N_Hydrolase_sf"/>
</dbReference>
<feature type="domain" description="CN hydrolase" evidence="2">
    <location>
        <begin position="26"/>
        <end position="288"/>
    </location>
</feature>
<evidence type="ECO:0000313" key="3">
    <source>
        <dbReference type="EMBL" id="MFC6154904.1"/>
    </source>
</evidence>
<dbReference type="GO" id="GO:0016787">
    <property type="term" value="F:hydrolase activity"/>
    <property type="evidence" value="ECO:0007669"/>
    <property type="project" value="UniProtKB-KW"/>
</dbReference>
<reference evidence="4" key="1">
    <citation type="journal article" date="2019" name="Int. J. Syst. Evol. Microbiol.">
        <title>The Global Catalogue of Microorganisms (GCM) 10K type strain sequencing project: providing services to taxonomists for standard genome sequencing and annotation.</title>
        <authorList>
            <consortium name="The Broad Institute Genomics Platform"/>
            <consortium name="The Broad Institute Genome Sequencing Center for Infectious Disease"/>
            <person name="Wu L."/>
            <person name="Ma J."/>
        </authorList>
    </citation>
    <scope>NUCLEOTIDE SEQUENCE [LARGE SCALE GENOMIC DNA]</scope>
    <source>
        <strain evidence="4">DFY28</strain>
    </source>
</reference>
<dbReference type="PROSITE" id="PS50263">
    <property type="entry name" value="CN_HYDROLASE"/>
    <property type="match status" value="1"/>
</dbReference>
<comment type="caution">
    <text evidence="3">The sequence shown here is derived from an EMBL/GenBank/DDBJ whole genome shotgun (WGS) entry which is preliminary data.</text>
</comment>